<feature type="region of interest" description="Disordered" evidence="1">
    <location>
        <begin position="136"/>
        <end position="156"/>
    </location>
</feature>
<evidence type="ECO:0000259" key="2">
    <source>
        <dbReference type="Pfam" id="PF00501"/>
    </source>
</evidence>
<comment type="caution">
    <text evidence="3">The sequence shown here is derived from an EMBL/GenBank/DDBJ whole genome shotgun (WGS) entry which is preliminary data.</text>
</comment>
<dbReference type="PANTHER" id="PTHR43767:SF11">
    <property type="entry name" value="MEDIUM-CHAIN-FATTY-ACID--COA LIGASE"/>
    <property type="match status" value="1"/>
</dbReference>
<organism evidence="3 4">
    <name type="scientific">Sphingobium rhizovicinum</name>
    <dbReference type="NCBI Taxonomy" id="432308"/>
    <lineage>
        <taxon>Bacteria</taxon>
        <taxon>Pseudomonadati</taxon>
        <taxon>Pseudomonadota</taxon>
        <taxon>Alphaproteobacteria</taxon>
        <taxon>Sphingomonadales</taxon>
        <taxon>Sphingomonadaceae</taxon>
        <taxon>Sphingobium</taxon>
    </lineage>
</organism>
<evidence type="ECO:0000313" key="3">
    <source>
        <dbReference type="EMBL" id="MFC3441535.1"/>
    </source>
</evidence>
<evidence type="ECO:0000313" key="4">
    <source>
        <dbReference type="Proteomes" id="UP001595681"/>
    </source>
</evidence>
<gene>
    <name evidence="3" type="ORF">ACFOKF_10105</name>
</gene>
<dbReference type="PANTHER" id="PTHR43767">
    <property type="entry name" value="LONG-CHAIN-FATTY-ACID--COA LIGASE"/>
    <property type="match status" value="1"/>
</dbReference>
<sequence>MTQLRLLETVAAEAYDYPLLIRRLLPQAETTNEEIVSDGRRFRYAEFVERVHRLASGLSQLGVQAGDTVAVMDWDSHRYLECYFAIPMLGAILQTVNVRLAPAAIGLLAAARFRCAVGRRTPSYRRHCRDRCRRRGSDRRSVEGRHQDGRRMGLVA</sequence>
<accession>A0ABV7NEV0</accession>
<dbReference type="Proteomes" id="UP001595681">
    <property type="component" value="Unassembled WGS sequence"/>
</dbReference>
<protein>
    <submittedName>
        <fullName evidence="3">AMP-binding protein</fullName>
    </submittedName>
</protein>
<dbReference type="InterPro" id="IPR000873">
    <property type="entry name" value="AMP-dep_synth/lig_dom"/>
</dbReference>
<dbReference type="RefSeq" id="WP_380795437.1">
    <property type="nucleotide sequence ID" value="NZ_JBHRVU010000004.1"/>
</dbReference>
<feature type="domain" description="AMP-dependent synthetase/ligase" evidence="2">
    <location>
        <begin position="33"/>
        <end position="106"/>
    </location>
</feature>
<dbReference type="SUPFAM" id="SSF56801">
    <property type="entry name" value="Acetyl-CoA synthetase-like"/>
    <property type="match status" value="1"/>
</dbReference>
<reference evidence="4" key="1">
    <citation type="journal article" date="2019" name="Int. J. Syst. Evol. Microbiol.">
        <title>The Global Catalogue of Microorganisms (GCM) 10K type strain sequencing project: providing services to taxonomists for standard genome sequencing and annotation.</title>
        <authorList>
            <consortium name="The Broad Institute Genomics Platform"/>
            <consortium name="The Broad Institute Genome Sequencing Center for Infectious Disease"/>
            <person name="Wu L."/>
            <person name="Ma J."/>
        </authorList>
    </citation>
    <scope>NUCLEOTIDE SEQUENCE [LARGE SCALE GENOMIC DNA]</scope>
    <source>
        <strain evidence="4">CCM 7491</strain>
    </source>
</reference>
<dbReference type="Pfam" id="PF00501">
    <property type="entry name" value="AMP-binding"/>
    <property type="match status" value="1"/>
</dbReference>
<keyword evidence="4" id="KW-1185">Reference proteome</keyword>
<evidence type="ECO:0000256" key="1">
    <source>
        <dbReference type="SAM" id="MobiDB-lite"/>
    </source>
</evidence>
<dbReference type="Gene3D" id="3.40.50.980">
    <property type="match status" value="1"/>
</dbReference>
<dbReference type="InterPro" id="IPR050237">
    <property type="entry name" value="ATP-dep_AMP-bd_enzyme"/>
</dbReference>
<dbReference type="EMBL" id="JBHRVU010000004">
    <property type="protein sequence ID" value="MFC3441535.1"/>
    <property type="molecule type" value="Genomic_DNA"/>
</dbReference>
<proteinExistence type="predicted"/>
<name>A0ABV7NEV0_9SPHN</name>
<feature type="compositionally biased region" description="Basic and acidic residues" evidence="1">
    <location>
        <begin position="138"/>
        <end position="156"/>
    </location>
</feature>